<dbReference type="EMBL" id="JAKQYM010000004">
    <property type="protein sequence ID" value="MCI2228893.1"/>
    <property type="molecule type" value="Genomic_DNA"/>
</dbReference>
<evidence type="ECO:0000313" key="2">
    <source>
        <dbReference type="EMBL" id="MCI2228893.1"/>
    </source>
</evidence>
<evidence type="ECO:0000259" key="1">
    <source>
        <dbReference type="Pfam" id="PF17116"/>
    </source>
</evidence>
<accession>A0A9X1VNL8</accession>
<organism evidence="2 3">
    <name type="scientific">Polaribacter marinus</name>
    <dbReference type="NCBI Taxonomy" id="2916838"/>
    <lineage>
        <taxon>Bacteria</taxon>
        <taxon>Pseudomonadati</taxon>
        <taxon>Bacteroidota</taxon>
        <taxon>Flavobacteriia</taxon>
        <taxon>Flavobacteriales</taxon>
        <taxon>Flavobacteriaceae</taxon>
    </lineage>
</organism>
<evidence type="ECO:0000313" key="3">
    <source>
        <dbReference type="Proteomes" id="UP001139369"/>
    </source>
</evidence>
<dbReference type="AlphaFoldDB" id="A0A9X1VNL8"/>
<reference evidence="2" key="1">
    <citation type="submission" date="2022-02" db="EMBL/GenBank/DDBJ databases">
        <title>Polaribacter sp. MSW13, isolated from seawater.</title>
        <authorList>
            <person name="Kristyanto S."/>
            <person name="Jung J."/>
            <person name="Jeon C.O."/>
        </authorList>
    </citation>
    <scope>NUCLEOTIDE SEQUENCE</scope>
    <source>
        <strain evidence="2">MSW13</strain>
    </source>
</reference>
<dbReference type="Proteomes" id="UP001139369">
    <property type="component" value="Unassembled WGS sequence"/>
</dbReference>
<protein>
    <submittedName>
        <fullName evidence="2">DUF5103 domain-containing protein</fullName>
    </submittedName>
</protein>
<name>A0A9X1VNL8_9FLAO</name>
<dbReference type="InterPro" id="IPR031345">
    <property type="entry name" value="T9SS_Plug_N"/>
</dbReference>
<dbReference type="RefSeq" id="WP_242178024.1">
    <property type="nucleotide sequence ID" value="NZ_JAKQYM010000004.1"/>
</dbReference>
<gene>
    <name evidence="2" type="ORF">MC378_06910</name>
</gene>
<keyword evidence="3" id="KW-1185">Reference proteome</keyword>
<proteinExistence type="predicted"/>
<comment type="caution">
    <text evidence="2">The sequence shown here is derived from an EMBL/GenBank/DDBJ whole genome shotgun (WGS) entry which is preliminary data.</text>
</comment>
<feature type="domain" description="Type 9 secretion system plug protein N-terminal" evidence="1">
    <location>
        <begin position="21"/>
        <end position="142"/>
    </location>
</feature>
<dbReference type="Pfam" id="PF17116">
    <property type="entry name" value="T9SS_plug_1st"/>
    <property type="match status" value="1"/>
</dbReference>
<sequence>MTHKISLFLLIFFTSINAQVIKSIQLKPLQENNFSTIVPLGTVLELSFDDLDADSKDYQYKIEHMTHDWKSSRLLSSQYIDGFDQNTIIDVSNSFNTLQNYTHYSVKIPNTNTVINKSGNYLLSVLNDDDEVIFTRRFVLYENITTIGVSVSRSRNTKTINTQQTIQFSVNHPRIKINNPGQEINVVVLKNNNWKEKITNLKPTFYKPNQLQYTYTNKTNFWGGNEYFNFDSKFIRNNSLNIVKVEKKDVFHHYIYPFTYNEYREYKYNPDINGQFIIRTLEAEDANTEADYAMMHFTVLVDEPFKEKEIYVFGAFNNFEITDENRMNYDPLEKAYKGSILLKQGFYNYTFATVGKDGIVNTNEVNGTFDETENEYTVIVYYKPFGSFFERVVGVGSGFFNQNR</sequence>